<dbReference type="AlphaFoldDB" id="A0AB35U3X6"/>
<reference evidence="2 3" key="1">
    <citation type="submission" date="2022-03" db="EMBL/GenBank/DDBJ databases">
        <title>Novel taxa within the pig intestine.</title>
        <authorList>
            <person name="Wylensek D."/>
            <person name="Bishof K."/>
            <person name="Afrizal A."/>
            <person name="Clavel T."/>
        </authorList>
    </citation>
    <scope>NUCLEOTIDE SEQUENCE [LARGE SCALE GENOMIC DNA]</scope>
    <source>
        <strain evidence="2 3">CLA-KB-P133</strain>
    </source>
</reference>
<name>A0AB35U3X6_9FIRM</name>
<comment type="caution">
    <text evidence="2">The sequence shown here is derived from an EMBL/GenBank/DDBJ whole genome shotgun (WGS) entry which is preliminary data.</text>
</comment>
<sequence>MIAELLYPEGGTLVTGRELARMLRIDIRTVTQEIQRERIGGAPIAASQDPHRPGYYLATTRKARANYVCQLRSRSNELQKVIAAIESIDDEEQENGRHDTASRSSGN</sequence>
<accession>A0AB35U3X6</accession>
<feature type="region of interest" description="Disordered" evidence="1">
    <location>
        <begin position="88"/>
        <end position="107"/>
    </location>
</feature>
<proteinExistence type="predicted"/>
<dbReference type="EMBL" id="JALBUR010000046">
    <property type="protein sequence ID" value="MDX8420548.1"/>
    <property type="molecule type" value="Genomic_DNA"/>
</dbReference>
<evidence type="ECO:0000313" key="3">
    <source>
        <dbReference type="Proteomes" id="UP001286174"/>
    </source>
</evidence>
<dbReference type="RefSeq" id="WP_370596671.1">
    <property type="nucleotide sequence ID" value="NZ_JALBUR010000046.1"/>
</dbReference>
<dbReference type="Proteomes" id="UP001286174">
    <property type="component" value="Unassembled WGS sequence"/>
</dbReference>
<gene>
    <name evidence="2" type="ORF">MOZ60_10675</name>
</gene>
<protein>
    <recommendedName>
        <fullName evidence="4">HTH domain-containing protein</fullName>
    </recommendedName>
</protein>
<organism evidence="2 3">
    <name type="scientific">Grylomicrobium aquisgranensis</name>
    <dbReference type="NCBI Taxonomy" id="2926318"/>
    <lineage>
        <taxon>Bacteria</taxon>
        <taxon>Bacillati</taxon>
        <taxon>Bacillota</taxon>
        <taxon>Erysipelotrichia</taxon>
        <taxon>Erysipelotrichales</taxon>
        <taxon>Erysipelotrichaceae</taxon>
        <taxon>Grylomicrobium</taxon>
    </lineage>
</organism>
<evidence type="ECO:0000256" key="1">
    <source>
        <dbReference type="SAM" id="MobiDB-lite"/>
    </source>
</evidence>
<evidence type="ECO:0000313" key="2">
    <source>
        <dbReference type="EMBL" id="MDX8420548.1"/>
    </source>
</evidence>
<keyword evidence="3" id="KW-1185">Reference proteome</keyword>
<evidence type="ECO:0008006" key="4">
    <source>
        <dbReference type="Google" id="ProtNLM"/>
    </source>
</evidence>